<proteinExistence type="predicted"/>
<dbReference type="RefSeq" id="XP_011669344.1">
    <property type="nucleotide sequence ID" value="XM_011671042.2"/>
</dbReference>
<evidence type="ECO:0000313" key="2">
    <source>
        <dbReference type="EnsemblMetazoa" id="XP_011669344"/>
    </source>
</evidence>
<keyword evidence="1" id="KW-0472">Membrane</keyword>
<reference evidence="3" key="1">
    <citation type="submission" date="2015-02" db="EMBL/GenBank/DDBJ databases">
        <title>Genome sequencing for Strongylocentrotus purpuratus.</title>
        <authorList>
            <person name="Murali S."/>
            <person name="Liu Y."/>
            <person name="Vee V."/>
            <person name="English A."/>
            <person name="Wang M."/>
            <person name="Skinner E."/>
            <person name="Han Y."/>
            <person name="Muzny D.M."/>
            <person name="Worley K.C."/>
            <person name="Gibbs R.A."/>
        </authorList>
    </citation>
    <scope>NUCLEOTIDE SEQUENCE</scope>
</reference>
<keyword evidence="3" id="KW-1185">Reference proteome</keyword>
<evidence type="ECO:0000256" key="1">
    <source>
        <dbReference type="SAM" id="Phobius"/>
    </source>
</evidence>
<dbReference type="KEGG" id="spu:105440631"/>
<keyword evidence="1" id="KW-0812">Transmembrane</keyword>
<dbReference type="OrthoDB" id="10152313at2759"/>
<sequence length="254" mass="28834">MAITIGVCTSAFERNIGGLLSKLRSTLPMINFRMVPLPYNDLDSYPLEQERLDGLILCHSIQNRRFAITDVLDAIYNQFLPRAKKHLGKENVVVIAHDFPWPLIIKKNATMETFRTNQPTAVKCSSLVLLSGSLDNTVQMDSDDWNQLTAFAREVKPLESSPMKSAFHVVINWFQSAMSLVIFVIMCIFMPILVIVSSIGLFPLIIIVAVFLSYWFWKIKNKQHNIGIREGDGSLHDVKSHGPTLEVRKKGYRK</sequence>
<reference evidence="2" key="2">
    <citation type="submission" date="2021-01" db="UniProtKB">
        <authorList>
            <consortium name="EnsemblMetazoa"/>
        </authorList>
    </citation>
    <scope>IDENTIFICATION</scope>
</reference>
<feature type="transmembrane region" description="Helical" evidence="1">
    <location>
        <begin position="170"/>
        <end position="193"/>
    </location>
</feature>
<name>A0A7M7HHJ7_STRPU</name>
<evidence type="ECO:0000313" key="3">
    <source>
        <dbReference type="Proteomes" id="UP000007110"/>
    </source>
</evidence>
<protein>
    <submittedName>
        <fullName evidence="2">Uncharacterized protein</fullName>
    </submittedName>
</protein>
<dbReference type="AlphaFoldDB" id="A0A7M7HHJ7"/>
<feature type="transmembrane region" description="Helical" evidence="1">
    <location>
        <begin position="199"/>
        <end position="217"/>
    </location>
</feature>
<dbReference type="InParanoid" id="A0A7M7HHJ7"/>
<dbReference type="Proteomes" id="UP000007110">
    <property type="component" value="Unassembled WGS sequence"/>
</dbReference>
<organism evidence="2 3">
    <name type="scientific">Strongylocentrotus purpuratus</name>
    <name type="common">Purple sea urchin</name>
    <dbReference type="NCBI Taxonomy" id="7668"/>
    <lineage>
        <taxon>Eukaryota</taxon>
        <taxon>Metazoa</taxon>
        <taxon>Echinodermata</taxon>
        <taxon>Eleutherozoa</taxon>
        <taxon>Echinozoa</taxon>
        <taxon>Echinoidea</taxon>
        <taxon>Euechinoidea</taxon>
        <taxon>Echinacea</taxon>
        <taxon>Camarodonta</taxon>
        <taxon>Echinidea</taxon>
        <taxon>Strongylocentrotidae</taxon>
        <taxon>Strongylocentrotus</taxon>
    </lineage>
</organism>
<dbReference type="GeneID" id="105440631"/>
<dbReference type="EnsemblMetazoa" id="XM_011671042">
    <property type="protein sequence ID" value="XP_011669344"/>
    <property type="gene ID" value="LOC105440631"/>
</dbReference>
<keyword evidence="1" id="KW-1133">Transmembrane helix</keyword>
<accession>A0A7M7HHJ7</accession>